<evidence type="ECO:0000313" key="3">
    <source>
        <dbReference type="Proteomes" id="UP001307889"/>
    </source>
</evidence>
<sequence>MGNILYSPENGVGDGGSGGRGNEHVIVKGHLILQVEKGVRDLGALANQQVSLGSPVDGWDLWWGQCPPRWFSRPAPGPF</sequence>
<reference evidence="2 3" key="1">
    <citation type="submission" date="2023-09" db="EMBL/GenBank/DDBJ databases">
        <title>Nesidiocoris tenuis whole genome shotgun sequence.</title>
        <authorList>
            <person name="Shibata T."/>
            <person name="Shimoda M."/>
            <person name="Kobayashi T."/>
            <person name="Uehara T."/>
        </authorList>
    </citation>
    <scope>NUCLEOTIDE SEQUENCE [LARGE SCALE GENOMIC DNA]</scope>
    <source>
        <strain evidence="2 3">Japan</strain>
    </source>
</reference>
<organism evidence="2 3">
    <name type="scientific">Nesidiocoris tenuis</name>
    <dbReference type="NCBI Taxonomy" id="355587"/>
    <lineage>
        <taxon>Eukaryota</taxon>
        <taxon>Metazoa</taxon>
        <taxon>Ecdysozoa</taxon>
        <taxon>Arthropoda</taxon>
        <taxon>Hexapoda</taxon>
        <taxon>Insecta</taxon>
        <taxon>Pterygota</taxon>
        <taxon>Neoptera</taxon>
        <taxon>Paraneoptera</taxon>
        <taxon>Hemiptera</taxon>
        <taxon>Heteroptera</taxon>
        <taxon>Panheteroptera</taxon>
        <taxon>Cimicomorpha</taxon>
        <taxon>Miridae</taxon>
        <taxon>Dicyphina</taxon>
        <taxon>Nesidiocoris</taxon>
    </lineage>
</organism>
<accession>A0ABN7B3Q8</accession>
<name>A0ABN7B3Q8_9HEMI</name>
<keyword evidence="3" id="KW-1185">Reference proteome</keyword>
<dbReference type="EMBL" id="AP028917">
    <property type="protein sequence ID" value="BES98234.1"/>
    <property type="molecule type" value="Genomic_DNA"/>
</dbReference>
<evidence type="ECO:0000256" key="1">
    <source>
        <dbReference type="SAM" id="MobiDB-lite"/>
    </source>
</evidence>
<feature type="region of interest" description="Disordered" evidence="1">
    <location>
        <begin position="1"/>
        <end position="21"/>
    </location>
</feature>
<gene>
    <name evidence="2" type="ORF">NTJ_11049</name>
</gene>
<dbReference type="Proteomes" id="UP001307889">
    <property type="component" value="Chromosome 9"/>
</dbReference>
<proteinExistence type="predicted"/>
<evidence type="ECO:0000313" key="2">
    <source>
        <dbReference type="EMBL" id="BES98234.1"/>
    </source>
</evidence>
<protein>
    <submittedName>
        <fullName evidence="2">Uncharacterized protein</fullName>
    </submittedName>
</protein>